<organism evidence="8 9">
    <name type="scientific">Corynebacterium genitalium ATCC 33030</name>
    <dbReference type="NCBI Taxonomy" id="585529"/>
    <lineage>
        <taxon>Bacteria</taxon>
        <taxon>Bacillati</taxon>
        <taxon>Actinomycetota</taxon>
        <taxon>Actinomycetes</taxon>
        <taxon>Mycobacteriales</taxon>
        <taxon>Corynebacteriaceae</taxon>
        <taxon>Corynebacterium</taxon>
    </lineage>
</organism>
<name>D7WDP3_9CORY</name>
<dbReference type="PANTHER" id="PTHR38459:SF1">
    <property type="entry name" value="PROPHAGE BACTOPRENOL-LINKED GLUCOSE TRANSLOCASE HOMOLOG"/>
    <property type="match status" value="1"/>
</dbReference>
<keyword evidence="4 6" id="KW-1133">Transmembrane helix</keyword>
<dbReference type="GO" id="GO:0000271">
    <property type="term" value="P:polysaccharide biosynthetic process"/>
    <property type="evidence" value="ECO:0007669"/>
    <property type="project" value="InterPro"/>
</dbReference>
<keyword evidence="5 6" id="KW-0472">Membrane</keyword>
<accession>D7WDP3</accession>
<evidence type="ECO:0000313" key="9">
    <source>
        <dbReference type="Proteomes" id="UP000004208"/>
    </source>
</evidence>
<evidence type="ECO:0000256" key="3">
    <source>
        <dbReference type="ARBA" id="ARBA00022692"/>
    </source>
</evidence>
<dbReference type="STRING" id="585529.HMPREF0291_11931"/>
<dbReference type="Pfam" id="PF04138">
    <property type="entry name" value="GtrA_DPMS_TM"/>
    <property type="match status" value="1"/>
</dbReference>
<evidence type="ECO:0000256" key="1">
    <source>
        <dbReference type="ARBA" id="ARBA00004141"/>
    </source>
</evidence>
<gene>
    <name evidence="8" type="ORF">HMPREF0291_11931</name>
</gene>
<feature type="transmembrane region" description="Helical" evidence="6">
    <location>
        <begin position="161"/>
        <end position="179"/>
    </location>
</feature>
<dbReference type="AlphaFoldDB" id="D7WDP3"/>
<feature type="transmembrane region" description="Helical" evidence="6">
    <location>
        <begin position="30"/>
        <end position="51"/>
    </location>
</feature>
<dbReference type="HOGENOM" id="CLU_101706_0_0_11"/>
<comment type="caution">
    <text evidence="8">The sequence shown here is derived from an EMBL/GenBank/DDBJ whole genome shotgun (WGS) entry which is preliminary data.</text>
</comment>
<feature type="transmembrane region" description="Helical" evidence="6">
    <location>
        <begin position="77"/>
        <end position="95"/>
    </location>
</feature>
<dbReference type="InterPro" id="IPR051401">
    <property type="entry name" value="GtrA_CellWall_Glycosyl"/>
</dbReference>
<evidence type="ECO:0000313" key="8">
    <source>
        <dbReference type="EMBL" id="EFK54274.1"/>
    </source>
</evidence>
<feature type="transmembrane region" description="Helical" evidence="6">
    <location>
        <begin position="116"/>
        <end position="138"/>
    </location>
</feature>
<sequence length="195" mass="21855">MTDTVTPAEPRPAEGGGSTAVRFANGAREFIKFGIVGGSGVFVNLAVVYVVKKALELGWDIHENEVFMNLFGTRWNVRWYHVIMTIAFVVANTWNYQLNRSWTFRNVPKKSWLRGYFPFMTTGIVAFLVSQTVATLLMNPTSPIALSDDIFDNSTGFRTKFYWSAAISTLVAMPVNFVINKLWTFGKPKSPLAVV</sequence>
<dbReference type="eggNOG" id="COG2246">
    <property type="taxonomic scope" value="Bacteria"/>
</dbReference>
<reference evidence="8" key="1">
    <citation type="submission" date="2010-06" db="EMBL/GenBank/DDBJ databases">
        <authorList>
            <person name="Muzny D."/>
            <person name="Qin X."/>
            <person name="Buhay C."/>
            <person name="Dugan-Rocha S."/>
            <person name="Ding Y."/>
            <person name="Chen G."/>
            <person name="Hawes A."/>
            <person name="Holder M."/>
            <person name="Jhangiani S."/>
            <person name="Johnson A."/>
            <person name="Khan Z."/>
            <person name="Li Z."/>
            <person name="Liu W."/>
            <person name="Liu X."/>
            <person name="Perez L."/>
            <person name="Shen H."/>
            <person name="Wang Q."/>
            <person name="Watt J."/>
            <person name="Xi L."/>
            <person name="Xin Y."/>
            <person name="Zhou J."/>
            <person name="Deng J."/>
            <person name="Jiang H."/>
            <person name="Liu Y."/>
            <person name="Qu J."/>
            <person name="Song X.-Z."/>
            <person name="Zhang L."/>
            <person name="Villasana D."/>
            <person name="Johnson A."/>
            <person name="Liu J."/>
            <person name="Liyanage D."/>
            <person name="Lorensuhewa L."/>
            <person name="Robinson T."/>
            <person name="Song A."/>
            <person name="Song B.-B."/>
            <person name="Dinh H."/>
            <person name="Thornton R."/>
            <person name="Coyle M."/>
            <person name="Francisco L."/>
            <person name="Jackson L."/>
            <person name="Javaid M."/>
            <person name="Korchina V."/>
            <person name="Kovar C."/>
            <person name="Mata R."/>
            <person name="Mathew T."/>
            <person name="Ngo R."/>
            <person name="Nguyen L."/>
            <person name="Nguyen N."/>
            <person name="Okwuonu G."/>
            <person name="Ongeri F."/>
            <person name="Pham C."/>
            <person name="Simmons D."/>
            <person name="Wilczek-Boney K."/>
            <person name="Hale W."/>
            <person name="Jakkamsetti A."/>
            <person name="Pham P."/>
            <person name="Ruth R."/>
            <person name="San Lucas F."/>
            <person name="Warren J."/>
            <person name="Zhang J."/>
            <person name="Zhao Z."/>
            <person name="Zhou C."/>
            <person name="Zhu D."/>
            <person name="Lee S."/>
            <person name="Bess C."/>
            <person name="Blankenburg K."/>
            <person name="Forbes L."/>
            <person name="Fu Q."/>
            <person name="Gubbala S."/>
            <person name="Hirani K."/>
            <person name="Jayaseelan J.C."/>
            <person name="Lara F."/>
            <person name="Munidasa M."/>
            <person name="Palculict T."/>
            <person name="Patil S."/>
            <person name="Pu L.-L."/>
            <person name="Saada N."/>
            <person name="Tang L."/>
            <person name="Weissenberger G."/>
            <person name="Zhu Y."/>
            <person name="Hemphill L."/>
            <person name="Shang Y."/>
            <person name="Youmans B."/>
            <person name="Ayvaz T."/>
            <person name="Ross M."/>
            <person name="Santibanez J."/>
            <person name="Aqrawi P."/>
            <person name="Gross S."/>
            <person name="Joshi V."/>
            <person name="Fowler G."/>
            <person name="Nazareth L."/>
            <person name="Reid J."/>
            <person name="Worley K."/>
            <person name="Petrosino J."/>
            <person name="Highlander S."/>
            <person name="Gibbs R."/>
        </authorList>
    </citation>
    <scope>NUCLEOTIDE SEQUENCE [LARGE SCALE GENOMIC DNA]</scope>
    <source>
        <strain evidence="8">ATCC 33030</strain>
    </source>
</reference>
<dbReference type="EMBL" id="ACLJ02000003">
    <property type="protein sequence ID" value="EFK54274.1"/>
    <property type="molecule type" value="Genomic_DNA"/>
</dbReference>
<dbReference type="InterPro" id="IPR007267">
    <property type="entry name" value="GtrA_DPMS_TM"/>
</dbReference>
<comment type="similarity">
    <text evidence="2">Belongs to the GtrA family.</text>
</comment>
<evidence type="ECO:0000256" key="6">
    <source>
        <dbReference type="SAM" id="Phobius"/>
    </source>
</evidence>
<evidence type="ECO:0000259" key="7">
    <source>
        <dbReference type="Pfam" id="PF04138"/>
    </source>
</evidence>
<dbReference type="PANTHER" id="PTHR38459">
    <property type="entry name" value="PROPHAGE BACTOPRENOL-LINKED GLUCOSE TRANSLOCASE HOMOLOG"/>
    <property type="match status" value="1"/>
</dbReference>
<feature type="domain" description="GtrA/DPMS transmembrane" evidence="7">
    <location>
        <begin position="32"/>
        <end position="139"/>
    </location>
</feature>
<proteinExistence type="inferred from homology"/>
<evidence type="ECO:0000256" key="5">
    <source>
        <dbReference type="ARBA" id="ARBA00023136"/>
    </source>
</evidence>
<keyword evidence="3 6" id="KW-0812">Transmembrane</keyword>
<evidence type="ECO:0000256" key="4">
    <source>
        <dbReference type="ARBA" id="ARBA00022989"/>
    </source>
</evidence>
<comment type="subcellular location">
    <subcellularLocation>
        <location evidence="1">Membrane</location>
        <topology evidence="1">Multi-pass membrane protein</topology>
    </subcellularLocation>
</comment>
<dbReference type="Proteomes" id="UP000004208">
    <property type="component" value="Unassembled WGS sequence"/>
</dbReference>
<dbReference type="GO" id="GO:0005886">
    <property type="term" value="C:plasma membrane"/>
    <property type="evidence" value="ECO:0007669"/>
    <property type="project" value="TreeGrafter"/>
</dbReference>
<evidence type="ECO:0000256" key="2">
    <source>
        <dbReference type="ARBA" id="ARBA00009399"/>
    </source>
</evidence>
<keyword evidence="9" id="KW-1185">Reference proteome</keyword>
<protein>
    <recommendedName>
        <fullName evidence="7">GtrA/DPMS transmembrane domain-containing protein</fullName>
    </recommendedName>
</protein>